<dbReference type="Proteomes" id="UP000264541">
    <property type="component" value="Unassembled WGS sequence"/>
</dbReference>
<comment type="caution">
    <text evidence="1">The sequence shown here is derived from an EMBL/GenBank/DDBJ whole genome shotgun (WGS) entry which is preliminary data.</text>
</comment>
<dbReference type="AlphaFoldDB" id="A0A372LRC0"/>
<accession>A0A372LRC0</accession>
<dbReference type="RefSeq" id="WP_117325905.1">
    <property type="nucleotide sequence ID" value="NZ_QVTE01000016.1"/>
</dbReference>
<evidence type="ECO:0000313" key="2">
    <source>
        <dbReference type="Proteomes" id="UP000264541"/>
    </source>
</evidence>
<sequence>MEKFINGQVLVDLFTLSKMGNQEFKDQFETFITAELALVMPDGSKRVFEIGEILKAEFQSFDEHGIEIIEDADQVL</sequence>
<protein>
    <submittedName>
        <fullName evidence="1">Uncharacterized protein</fullName>
    </submittedName>
</protein>
<organism evidence="1 2">
    <name type="scientific">Peribacillus saganii</name>
    <dbReference type="NCBI Taxonomy" id="2303992"/>
    <lineage>
        <taxon>Bacteria</taxon>
        <taxon>Bacillati</taxon>
        <taxon>Bacillota</taxon>
        <taxon>Bacilli</taxon>
        <taxon>Bacillales</taxon>
        <taxon>Bacillaceae</taxon>
        <taxon>Peribacillus</taxon>
    </lineage>
</organism>
<keyword evidence="2" id="KW-1185">Reference proteome</keyword>
<name>A0A372LRC0_9BACI</name>
<proteinExistence type="predicted"/>
<dbReference type="EMBL" id="QVTE01000016">
    <property type="protein sequence ID" value="RFU70322.1"/>
    <property type="molecule type" value="Genomic_DNA"/>
</dbReference>
<gene>
    <name evidence="1" type="ORF">D0469_06905</name>
</gene>
<reference evidence="1 2" key="1">
    <citation type="submission" date="2018-08" db="EMBL/GenBank/DDBJ databases">
        <title>Bacillus chawlae sp. nov., Bacillus glennii sp. nov., and Bacillus saganii sp. nov. Isolated from the Vehicle Assembly Building at Kennedy Space Center where the Viking Spacecraft were Assembled.</title>
        <authorList>
            <person name="Seuylemezian A."/>
            <person name="Vaishampayan P."/>
        </authorList>
    </citation>
    <scope>NUCLEOTIDE SEQUENCE [LARGE SCALE GENOMIC DNA]</scope>
    <source>
        <strain evidence="1 2">V47-23a</strain>
    </source>
</reference>
<evidence type="ECO:0000313" key="1">
    <source>
        <dbReference type="EMBL" id="RFU70322.1"/>
    </source>
</evidence>